<keyword evidence="4" id="KW-1185">Reference proteome</keyword>
<dbReference type="InterPro" id="IPR052336">
    <property type="entry name" value="MlaD_Phospholipid_Transporter"/>
</dbReference>
<dbReference type="GO" id="GO:0005576">
    <property type="term" value="C:extracellular region"/>
    <property type="evidence" value="ECO:0007669"/>
    <property type="project" value="TreeGrafter"/>
</dbReference>
<dbReference type="GO" id="GO:0051701">
    <property type="term" value="P:biological process involved in interaction with host"/>
    <property type="evidence" value="ECO:0007669"/>
    <property type="project" value="TreeGrafter"/>
</dbReference>
<feature type="domain" description="Mce/MlaD" evidence="1">
    <location>
        <begin position="38"/>
        <end position="116"/>
    </location>
</feature>
<protein>
    <submittedName>
        <fullName evidence="3">Phospholipid/cholesterol/gamma-HCH transport system substrate-binding protein</fullName>
    </submittedName>
</protein>
<name>A0A839RMF5_9ACTN</name>
<reference evidence="3 4" key="1">
    <citation type="submission" date="2020-08" db="EMBL/GenBank/DDBJ databases">
        <title>Sequencing the genomes of 1000 actinobacteria strains.</title>
        <authorList>
            <person name="Klenk H.-P."/>
        </authorList>
    </citation>
    <scope>NUCLEOTIDE SEQUENCE [LARGE SCALE GENOMIC DNA]</scope>
    <source>
        <strain evidence="3 4">DSM 45258</strain>
    </source>
</reference>
<dbReference type="Pfam" id="PF02470">
    <property type="entry name" value="MlaD"/>
    <property type="match status" value="1"/>
</dbReference>
<evidence type="ECO:0000313" key="3">
    <source>
        <dbReference type="EMBL" id="MBB3037690.1"/>
    </source>
</evidence>
<proteinExistence type="predicted"/>
<dbReference type="InterPro" id="IPR005693">
    <property type="entry name" value="Mce"/>
</dbReference>
<dbReference type="PANTHER" id="PTHR33371:SF17">
    <property type="entry name" value="MCE-FAMILY PROTEIN MCE1B"/>
    <property type="match status" value="1"/>
</dbReference>
<dbReference type="AlphaFoldDB" id="A0A839RMF5"/>
<evidence type="ECO:0000259" key="1">
    <source>
        <dbReference type="Pfam" id="PF02470"/>
    </source>
</evidence>
<dbReference type="PANTHER" id="PTHR33371">
    <property type="entry name" value="INTERMEMBRANE PHOSPHOLIPID TRANSPORT SYSTEM BINDING PROTEIN MLAD-RELATED"/>
    <property type="match status" value="1"/>
</dbReference>
<organism evidence="3 4">
    <name type="scientific">Hoyosella altamirensis</name>
    <dbReference type="NCBI Taxonomy" id="616997"/>
    <lineage>
        <taxon>Bacteria</taxon>
        <taxon>Bacillati</taxon>
        <taxon>Actinomycetota</taxon>
        <taxon>Actinomycetes</taxon>
        <taxon>Mycobacteriales</taxon>
        <taxon>Hoyosellaceae</taxon>
        <taxon>Hoyosella</taxon>
    </lineage>
</organism>
<dbReference type="OrthoDB" id="338143at2"/>
<dbReference type="InterPro" id="IPR024516">
    <property type="entry name" value="Mce_C"/>
</dbReference>
<dbReference type="NCBIfam" id="TIGR00996">
    <property type="entry name" value="Mtu_fam_mce"/>
    <property type="match status" value="1"/>
</dbReference>
<evidence type="ECO:0000313" key="4">
    <source>
        <dbReference type="Proteomes" id="UP000567922"/>
    </source>
</evidence>
<dbReference type="InterPro" id="IPR003399">
    <property type="entry name" value="Mce/MlaD"/>
</dbReference>
<dbReference type="EMBL" id="JACHWS010000002">
    <property type="protein sequence ID" value="MBB3037690.1"/>
    <property type="molecule type" value="Genomic_DNA"/>
</dbReference>
<dbReference type="Pfam" id="PF11887">
    <property type="entry name" value="Mce4_CUP1"/>
    <property type="match status" value="1"/>
</dbReference>
<sequence length="340" mass="36958">MKLSKGALAGLVVFLVLVLFTSVSVWQTLSPPVDGRSATYTAEFDDATSLKRGDDVTLAGVRVGKVGDTGWERQSDGSVRAVVSFAIERDVELTENARAEVKFADMLGVRYLGLIDPGGAAALERGDRLTTLGKPPTDVTELFNGFRPVFRLLDPPRLNQMSASLIGALEGNTDVFEAMLIGMLDVANVMLARQAEIERIANTLPDAFDVVIERRDDVEAAIEGLTALTENLASRNDDIIALLDQGGSTMDKFATLLDTTMPDLRRSVAAGIDVSEEWSQNTEEYRGLLESLLRTGEAVNHYGDYGSWLTLYICTLSVQVDDFEADLFNLIGGTHSEVCR</sequence>
<accession>A0A839RMF5</accession>
<dbReference type="Proteomes" id="UP000567922">
    <property type="component" value="Unassembled WGS sequence"/>
</dbReference>
<dbReference type="RefSeq" id="WP_064442585.1">
    <property type="nucleotide sequence ID" value="NZ_BDDI01000029.1"/>
</dbReference>
<gene>
    <name evidence="3" type="ORF">FHU29_002139</name>
</gene>
<evidence type="ECO:0000259" key="2">
    <source>
        <dbReference type="Pfam" id="PF11887"/>
    </source>
</evidence>
<feature type="domain" description="Mammalian cell entry C-terminal" evidence="2">
    <location>
        <begin position="133"/>
        <end position="293"/>
    </location>
</feature>
<comment type="caution">
    <text evidence="3">The sequence shown here is derived from an EMBL/GenBank/DDBJ whole genome shotgun (WGS) entry which is preliminary data.</text>
</comment>